<dbReference type="RefSeq" id="WP_096633406.1">
    <property type="nucleotide sequence ID" value="NZ_NSGR01000005.1"/>
</dbReference>
<dbReference type="SUPFAM" id="SSF53850">
    <property type="entry name" value="Periplasmic binding protein-like II"/>
    <property type="match status" value="1"/>
</dbReference>
<sequence length="415" mass="46120">MKKRIIYTTIGLCSVILLSACSASKSNDNSKSNKQLTVAVDKLYIKYMNDIKKDFEKENKIKLNVKVVDQSDVITNLPTDGPTGAGPDVLMAPYDRVGGLSTDGHISEIKLKNSDQYEEKLKQLVTIDGKIYGAPNVIETLVLYYNKEFLKGAPKTFEELEALQNDPKYSFETEKGKNTAFLANWTNFYFAYGLTAGYGGYAFGENGTKASDIGLAANDSQKALEYAKQWYDTWPKGMQDTTKAGNFVKDQFLSKKTAAIIEGPWVAASLKEAKLNFGVSEIPVLPNGKKYSPFAGGKAWVVSNYSKNKKASEKFISFVTSFENQKKFYDSTQEIPATTKAREYALDQKNELTTAVIKQFNSSKPMPNIPEMAEVWGPSATMYFDAVSGKKIPQNAIRDALKTIKDTIEQKYGKN</sequence>
<evidence type="ECO:0000313" key="6">
    <source>
        <dbReference type="EMBL" id="PCH13200.1"/>
    </source>
</evidence>
<dbReference type="GO" id="GO:0042956">
    <property type="term" value="P:maltodextrin transmembrane transport"/>
    <property type="evidence" value="ECO:0007669"/>
    <property type="project" value="TreeGrafter"/>
</dbReference>
<keyword evidence="5" id="KW-1003">Cell membrane</keyword>
<evidence type="ECO:0000256" key="2">
    <source>
        <dbReference type="ARBA" id="ARBA00022448"/>
    </source>
</evidence>
<dbReference type="EMBL" id="NSGR01000005">
    <property type="protein sequence ID" value="PCH13200.1"/>
    <property type="molecule type" value="Genomic_DNA"/>
</dbReference>
<organism evidence="6 7">
    <name type="scientific">Streptococcus parauberis</name>
    <dbReference type="NCBI Taxonomy" id="1348"/>
    <lineage>
        <taxon>Bacteria</taxon>
        <taxon>Bacillati</taxon>
        <taxon>Bacillota</taxon>
        <taxon>Bacilli</taxon>
        <taxon>Lactobacillales</taxon>
        <taxon>Streptococcaceae</taxon>
        <taxon>Streptococcus</taxon>
    </lineage>
</organism>
<feature type="signal peptide" evidence="5">
    <location>
        <begin position="1"/>
        <end position="19"/>
    </location>
</feature>
<gene>
    <name evidence="6" type="primary">malX_1</name>
    <name evidence="6" type="ORF">A9Y57_00600</name>
</gene>
<dbReference type="AlphaFoldDB" id="A0A854WEE5"/>
<comment type="caution">
    <text evidence="6">The sequence shown here is derived from an EMBL/GenBank/DDBJ whole genome shotgun (WGS) entry which is preliminary data.</text>
</comment>
<keyword evidence="4 5" id="KW-0732">Signal</keyword>
<comment type="similarity">
    <text evidence="1 5">Belongs to the bacterial solute-binding protein 1 family.</text>
</comment>
<dbReference type="GO" id="GO:1901982">
    <property type="term" value="F:maltose binding"/>
    <property type="evidence" value="ECO:0007669"/>
    <property type="project" value="TreeGrafter"/>
</dbReference>
<evidence type="ECO:0000256" key="3">
    <source>
        <dbReference type="ARBA" id="ARBA00022597"/>
    </source>
</evidence>
<evidence type="ECO:0000256" key="4">
    <source>
        <dbReference type="ARBA" id="ARBA00022729"/>
    </source>
</evidence>
<dbReference type="Proteomes" id="UP000217465">
    <property type="component" value="Unassembled WGS sequence"/>
</dbReference>
<accession>A0A854WEE5</accession>
<keyword evidence="5" id="KW-0449">Lipoprotein</keyword>
<dbReference type="GO" id="GO:0015768">
    <property type="term" value="P:maltose transport"/>
    <property type="evidence" value="ECO:0007669"/>
    <property type="project" value="TreeGrafter"/>
</dbReference>
<dbReference type="Gene3D" id="3.40.190.10">
    <property type="entry name" value="Periplasmic binding protein-like II"/>
    <property type="match status" value="2"/>
</dbReference>
<dbReference type="PRINTS" id="PR00181">
    <property type="entry name" value="MALTOSEBP"/>
</dbReference>
<evidence type="ECO:0000256" key="5">
    <source>
        <dbReference type="RuleBase" id="RU365005"/>
    </source>
</evidence>
<proteinExistence type="inferred from homology"/>
<dbReference type="InterPro" id="IPR006059">
    <property type="entry name" value="SBP"/>
</dbReference>
<evidence type="ECO:0000313" key="7">
    <source>
        <dbReference type="Proteomes" id="UP000217465"/>
    </source>
</evidence>
<keyword evidence="2 5" id="KW-0813">Transport</keyword>
<feature type="chain" id="PRO_5039743691" description="Maltodextrin-binding protein" evidence="5">
    <location>
        <begin position="20"/>
        <end position="415"/>
    </location>
</feature>
<dbReference type="PANTHER" id="PTHR30061">
    <property type="entry name" value="MALTOSE-BINDING PERIPLASMIC PROTEIN"/>
    <property type="match status" value="1"/>
</dbReference>
<dbReference type="PROSITE" id="PS51257">
    <property type="entry name" value="PROKAR_LIPOPROTEIN"/>
    <property type="match status" value="1"/>
</dbReference>
<dbReference type="InterPro" id="IPR006060">
    <property type="entry name" value="Maltose/Cyclodextrin-bd"/>
</dbReference>
<protein>
    <recommendedName>
        <fullName evidence="5">Maltodextrin-binding protein</fullName>
    </recommendedName>
</protein>
<dbReference type="Pfam" id="PF13416">
    <property type="entry name" value="SBP_bac_8"/>
    <property type="match status" value="1"/>
</dbReference>
<keyword evidence="3 5" id="KW-0762">Sugar transport</keyword>
<comment type="subcellular location">
    <subcellularLocation>
        <location evidence="5">Cell membrane</location>
        <topology evidence="5">Lipid-anchor</topology>
    </subcellularLocation>
</comment>
<reference evidence="6 7" key="1">
    <citation type="submission" date="2016-06" db="EMBL/GenBank/DDBJ databases">
        <authorList>
            <person name="Haines A.N."/>
            <person name="Council K.R."/>
        </authorList>
    </citation>
    <scope>NUCLEOTIDE SEQUENCE [LARGE SCALE GENOMIC DNA]</scope>
    <source>
        <strain evidence="6 7">SP158-29</strain>
    </source>
</reference>
<dbReference type="GO" id="GO:0055052">
    <property type="term" value="C:ATP-binding cassette (ABC) transporter complex, substrate-binding subunit-containing"/>
    <property type="evidence" value="ECO:0007669"/>
    <property type="project" value="TreeGrafter"/>
</dbReference>
<dbReference type="PANTHER" id="PTHR30061:SF50">
    <property type="entry name" value="MALTOSE_MALTODEXTRIN-BINDING PERIPLASMIC PROTEIN"/>
    <property type="match status" value="1"/>
</dbReference>
<dbReference type="GO" id="GO:0015144">
    <property type="term" value="F:carbohydrate transmembrane transporter activity"/>
    <property type="evidence" value="ECO:0007669"/>
    <property type="project" value="InterPro"/>
</dbReference>
<name>A0A854WEE5_9STRE</name>
<keyword evidence="5" id="KW-0472">Membrane</keyword>
<evidence type="ECO:0000256" key="1">
    <source>
        <dbReference type="ARBA" id="ARBA00008520"/>
    </source>
</evidence>